<evidence type="ECO:0000256" key="2">
    <source>
        <dbReference type="SAM" id="Phobius"/>
    </source>
</evidence>
<feature type="region of interest" description="Disordered" evidence="1">
    <location>
        <begin position="55"/>
        <end position="75"/>
    </location>
</feature>
<name>V7AKF7_PHAVU</name>
<dbReference type="AlphaFoldDB" id="V7AKF7"/>
<keyword evidence="2" id="KW-1133">Transmembrane helix</keyword>
<keyword evidence="2" id="KW-0812">Transmembrane</keyword>
<dbReference type="Proteomes" id="UP000000226">
    <property type="component" value="Chromosome 10"/>
</dbReference>
<evidence type="ECO:0000313" key="3">
    <source>
        <dbReference type="EMBL" id="ESW06034.1"/>
    </source>
</evidence>
<evidence type="ECO:0000313" key="4">
    <source>
        <dbReference type="Proteomes" id="UP000000226"/>
    </source>
</evidence>
<dbReference type="STRING" id="3885.V7AKF7"/>
<dbReference type="OMA" id="HPYAMAF"/>
<dbReference type="Gramene" id="ESW06034">
    <property type="protein sequence ID" value="ESW06034"/>
    <property type="gene ID" value="PHAVU_010G014400g"/>
</dbReference>
<evidence type="ECO:0000256" key="1">
    <source>
        <dbReference type="SAM" id="MobiDB-lite"/>
    </source>
</evidence>
<organism evidence="3 4">
    <name type="scientific">Phaseolus vulgaris</name>
    <name type="common">Kidney bean</name>
    <name type="synonym">French bean</name>
    <dbReference type="NCBI Taxonomy" id="3885"/>
    <lineage>
        <taxon>Eukaryota</taxon>
        <taxon>Viridiplantae</taxon>
        <taxon>Streptophyta</taxon>
        <taxon>Embryophyta</taxon>
        <taxon>Tracheophyta</taxon>
        <taxon>Spermatophyta</taxon>
        <taxon>Magnoliopsida</taxon>
        <taxon>eudicotyledons</taxon>
        <taxon>Gunneridae</taxon>
        <taxon>Pentapetalae</taxon>
        <taxon>rosids</taxon>
        <taxon>fabids</taxon>
        <taxon>Fabales</taxon>
        <taxon>Fabaceae</taxon>
        <taxon>Papilionoideae</taxon>
        <taxon>50 kb inversion clade</taxon>
        <taxon>NPAAA clade</taxon>
        <taxon>indigoferoid/millettioid clade</taxon>
        <taxon>Phaseoleae</taxon>
        <taxon>Phaseolus</taxon>
    </lineage>
</organism>
<keyword evidence="2" id="KW-0472">Membrane</keyword>
<gene>
    <name evidence="3" type="ORF">PHAVU_010G014400g</name>
</gene>
<accession>V7AKF7</accession>
<dbReference type="EMBL" id="CM002297">
    <property type="protein sequence ID" value="ESW06034.1"/>
    <property type="molecule type" value="Genomic_DNA"/>
</dbReference>
<sequence>MAQPITSSTQSIASSTSYPFFQFLTFLFILLLLFSFSHPYAMAFSEPVKPSESTISAMNLHPLEPNNHGCSSKSASAEFGVKAHEVPSGPNPIQNR</sequence>
<reference evidence="4" key="1">
    <citation type="journal article" date="2014" name="Nat. Genet.">
        <title>A reference genome for common bean and genome-wide analysis of dual domestications.</title>
        <authorList>
            <person name="Schmutz J."/>
            <person name="McClean P.E."/>
            <person name="Mamidi S."/>
            <person name="Wu G.A."/>
            <person name="Cannon S.B."/>
            <person name="Grimwood J."/>
            <person name="Jenkins J."/>
            <person name="Shu S."/>
            <person name="Song Q."/>
            <person name="Chavarro C."/>
            <person name="Torres-Torres M."/>
            <person name="Geffroy V."/>
            <person name="Moghaddam S.M."/>
            <person name="Gao D."/>
            <person name="Abernathy B."/>
            <person name="Barry K."/>
            <person name="Blair M."/>
            <person name="Brick M.A."/>
            <person name="Chovatia M."/>
            <person name="Gepts P."/>
            <person name="Goodstein D.M."/>
            <person name="Gonzales M."/>
            <person name="Hellsten U."/>
            <person name="Hyten D.L."/>
            <person name="Jia G."/>
            <person name="Kelly J.D."/>
            <person name="Kudrna D."/>
            <person name="Lee R."/>
            <person name="Richard M.M."/>
            <person name="Miklas P.N."/>
            <person name="Osorno J.M."/>
            <person name="Rodrigues J."/>
            <person name="Thareau V."/>
            <person name="Urrea C.A."/>
            <person name="Wang M."/>
            <person name="Yu Y."/>
            <person name="Zhang M."/>
            <person name="Wing R.A."/>
            <person name="Cregan P.B."/>
            <person name="Rokhsar D.S."/>
            <person name="Jackson S.A."/>
        </authorList>
    </citation>
    <scope>NUCLEOTIDE SEQUENCE [LARGE SCALE GENOMIC DNA]</scope>
    <source>
        <strain evidence="4">cv. G19833</strain>
    </source>
</reference>
<protein>
    <submittedName>
        <fullName evidence="3">Uncharacterized protein</fullName>
    </submittedName>
</protein>
<dbReference type="OrthoDB" id="759183at2759"/>
<keyword evidence="4" id="KW-1185">Reference proteome</keyword>
<feature type="transmembrane region" description="Helical" evidence="2">
    <location>
        <begin position="20"/>
        <end position="41"/>
    </location>
</feature>
<proteinExistence type="predicted"/>